<dbReference type="InterPro" id="IPR050482">
    <property type="entry name" value="Sensor_HK_TwoCompSys"/>
</dbReference>
<feature type="transmembrane region" description="Helical" evidence="10">
    <location>
        <begin position="68"/>
        <end position="86"/>
    </location>
</feature>
<dbReference type="GO" id="GO:0016020">
    <property type="term" value="C:membrane"/>
    <property type="evidence" value="ECO:0007669"/>
    <property type="project" value="InterPro"/>
</dbReference>
<gene>
    <name evidence="12" type="ORF">E1293_09635</name>
</gene>
<dbReference type="Pfam" id="PF07730">
    <property type="entry name" value="HisKA_3"/>
    <property type="match status" value="1"/>
</dbReference>
<organism evidence="12 13">
    <name type="scientific">Actinomadura darangshiensis</name>
    <dbReference type="NCBI Taxonomy" id="705336"/>
    <lineage>
        <taxon>Bacteria</taxon>
        <taxon>Bacillati</taxon>
        <taxon>Actinomycetota</taxon>
        <taxon>Actinomycetes</taxon>
        <taxon>Streptosporangiales</taxon>
        <taxon>Thermomonosporaceae</taxon>
        <taxon>Actinomadura</taxon>
    </lineage>
</organism>
<evidence type="ECO:0000313" key="12">
    <source>
        <dbReference type="EMBL" id="TDD86330.1"/>
    </source>
</evidence>
<keyword evidence="8" id="KW-0902">Two-component regulatory system</keyword>
<comment type="catalytic activity">
    <reaction evidence="1">
        <text>ATP + protein L-histidine = ADP + protein N-phospho-L-histidine.</text>
        <dbReference type="EC" id="2.7.13.3"/>
    </reaction>
</comment>
<dbReference type="SMART" id="SM00387">
    <property type="entry name" value="HATPase_c"/>
    <property type="match status" value="1"/>
</dbReference>
<proteinExistence type="predicted"/>
<dbReference type="PANTHER" id="PTHR24421:SF10">
    <property type="entry name" value="NITRATE_NITRITE SENSOR PROTEIN NARQ"/>
    <property type="match status" value="1"/>
</dbReference>
<evidence type="ECO:0000256" key="3">
    <source>
        <dbReference type="ARBA" id="ARBA00022553"/>
    </source>
</evidence>
<keyword evidence="4" id="KW-0808">Transferase</keyword>
<evidence type="ECO:0000256" key="7">
    <source>
        <dbReference type="ARBA" id="ARBA00022840"/>
    </source>
</evidence>
<evidence type="ECO:0000256" key="8">
    <source>
        <dbReference type="ARBA" id="ARBA00023012"/>
    </source>
</evidence>
<keyword evidence="10" id="KW-0812">Transmembrane</keyword>
<feature type="transmembrane region" description="Helical" evidence="10">
    <location>
        <begin position="115"/>
        <end position="134"/>
    </location>
</feature>
<name>A0A4R5BMI6_9ACTN</name>
<dbReference type="GO" id="GO:0046983">
    <property type="term" value="F:protein dimerization activity"/>
    <property type="evidence" value="ECO:0007669"/>
    <property type="project" value="InterPro"/>
</dbReference>
<keyword evidence="3" id="KW-0597">Phosphoprotein</keyword>
<dbReference type="EMBL" id="SMKY01000030">
    <property type="protein sequence ID" value="TDD86330.1"/>
    <property type="molecule type" value="Genomic_DNA"/>
</dbReference>
<feature type="transmembrane region" description="Helical" evidence="10">
    <location>
        <begin position="37"/>
        <end position="62"/>
    </location>
</feature>
<accession>A0A4R5BMI6</accession>
<comment type="caution">
    <text evidence="12">The sequence shown here is derived from an EMBL/GenBank/DDBJ whole genome shotgun (WGS) entry which is preliminary data.</text>
</comment>
<keyword evidence="5" id="KW-0547">Nucleotide-binding</keyword>
<dbReference type="GO" id="GO:0005524">
    <property type="term" value="F:ATP binding"/>
    <property type="evidence" value="ECO:0007669"/>
    <property type="project" value="UniProtKB-KW"/>
</dbReference>
<dbReference type="SUPFAM" id="SSF55874">
    <property type="entry name" value="ATPase domain of HSP90 chaperone/DNA topoisomerase II/histidine kinase"/>
    <property type="match status" value="1"/>
</dbReference>
<dbReference type="EC" id="2.7.13.3" evidence="2"/>
<dbReference type="PANTHER" id="PTHR24421">
    <property type="entry name" value="NITRATE/NITRITE SENSOR PROTEIN NARX-RELATED"/>
    <property type="match status" value="1"/>
</dbReference>
<evidence type="ECO:0000256" key="5">
    <source>
        <dbReference type="ARBA" id="ARBA00022741"/>
    </source>
</evidence>
<evidence type="ECO:0000256" key="4">
    <source>
        <dbReference type="ARBA" id="ARBA00022679"/>
    </source>
</evidence>
<evidence type="ECO:0000256" key="6">
    <source>
        <dbReference type="ARBA" id="ARBA00022777"/>
    </source>
</evidence>
<evidence type="ECO:0000256" key="10">
    <source>
        <dbReference type="SAM" id="Phobius"/>
    </source>
</evidence>
<dbReference type="Pfam" id="PF02518">
    <property type="entry name" value="HATPase_c"/>
    <property type="match status" value="1"/>
</dbReference>
<dbReference type="RefSeq" id="WP_132196060.1">
    <property type="nucleotide sequence ID" value="NZ_SMKY01000030.1"/>
</dbReference>
<keyword evidence="13" id="KW-1185">Reference proteome</keyword>
<dbReference type="CDD" id="cd16917">
    <property type="entry name" value="HATPase_UhpB-NarQ-NarX-like"/>
    <property type="match status" value="1"/>
</dbReference>
<feature type="region of interest" description="Disordered" evidence="9">
    <location>
        <begin position="388"/>
        <end position="414"/>
    </location>
</feature>
<feature type="transmembrane region" description="Helical" evidence="10">
    <location>
        <begin position="141"/>
        <end position="158"/>
    </location>
</feature>
<reference evidence="12 13" key="1">
    <citation type="submission" date="2019-03" db="EMBL/GenBank/DDBJ databases">
        <title>Draft genome sequences of novel Actinobacteria.</title>
        <authorList>
            <person name="Sahin N."/>
            <person name="Ay H."/>
            <person name="Saygin H."/>
        </authorList>
    </citation>
    <scope>NUCLEOTIDE SEQUENCE [LARGE SCALE GENOMIC DNA]</scope>
    <source>
        <strain evidence="12 13">DSM 45941</strain>
    </source>
</reference>
<keyword evidence="10" id="KW-0472">Membrane</keyword>
<evidence type="ECO:0000256" key="2">
    <source>
        <dbReference type="ARBA" id="ARBA00012438"/>
    </source>
</evidence>
<keyword evidence="10" id="KW-1133">Transmembrane helix</keyword>
<evidence type="ECO:0000259" key="11">
    <source>
        <dbReference type="SMART" id="SM00387"/>
    </source>
</evidence>
<dbReference type="InterPro" id="IPR011712">
    <property type="entry name" value="Sig_transdc_His_kin_sub3_dim/P"/>
</dbReference>
<feature type="domain" description="Histidine kinase/HSP90-like ATPase" evidence="11">
    <location>
        <begin position="320"/>
        <end position="412"/>
    </location>
</feature>
<protein>
    <recommendedName>
        <fullName evidence="2">histidine kinase</fullName>
        <ecNumber evidence="2">2.7.13.3</ecNumber>
    </recommendedName>
</protein>
<evidence type="ECO:0000256" key="9">
    <source>
        <dbReference type="SAM" id="MobiDB-lite"/>
    </source>
</evidence>
<dbReference type="AlphaFoldDB" id="A0A4R5BMI6"/>
<sequence>MNDPLVPAARTRLAAGVRSALVPGPDDRAVTLLPGRLLLRVPLLVLLAALTIGFTAGSIAIASQQYHVMMGLAWPLGMLQAAPLIFAARWPLAAWRVAAFGLLLTVLVRQGTGFMPWPVTAILALIVILFFTGVGSDRETTVGVGAVTVGGVLVPAVLFGMPGWFGMILAGIAAVALTFGDAVGGRHSAVEELRLREEQHRADLARQAVLEERARIARELHDVVAHHMSVIAMQAEAAPYKIPELPDAARQTFGVVRDAAREALTETRRVVGLLRSDDEGAERAPQPGLERLDELVAAARQSGLSVATVVAGMPRPLNTGVDLSAYRIVQESLSNASRYAPGSRVHVEVKYGNDALAVTVTDDGARSTPEESQGGGHGLVGMRERVTMLDGRLDAGPSGEGWSVVAELPYGDPD</sequence>
<dbReference type="InterPro" id="IPR003594">
    <property type="entry name" value="HATPase_dom"/>
</dbReference>
<dbReference type="Gene3D" id="1.20.5.1930">
    <property type="match status" value="1"/>
</dbReference>
<dbReference type="InterPro" id="IPR036890">
    <property type="entry name" value="HATPase_C_sf"/>
</dbReference>
<keyword evidence="7" id="KW-0067">ATP-binding</keyword>
<dbReference type="OrthoDB" id="3288457at2"/>
<keyword evidence="6 12" id="KW-0418">Kinase</keyword>
<dbReference type="Gene3D" id="3.30.565.10">
    <property type="entry name" value="Histidine kinase-like ATPase, C-terminal domain"/>
    <property type="match status" value="1"/>
</dbReference>
<evidence type="ECO:0000256" key="1">
    <source>
        <dbReference type="ARBA" id="ARBA00000085"/>
    </source>
</evidence>
<dbReference type="GO" id="GO:0000155">
    <property type="term" value="F:phosphorelay sensor kinase activity"/>
    <property type="evidence" value="ECO:0007669"/>
    <property type="project" value="InterPro"/>
</dbReference>
<evidence type="ECO:0000313" key="13">
    <source>
        <dbReference type="Proteomes" id="UP000295578"/>
    </source>
</evidence>
<dbReference type="Proteomes" id="UP000295578">
    <property type="component" value="Unassembled WGS sequence"/>
</dbReference>